<dbReference type="Gene3D" id="1.10.3720.10">
    <property type="entry name" value="MetI-like"/>
    <property type="match status" value="1"/>
</dbReference>
<dbReference type="PANTHER" id="PTHR43227:SF3">
    <property type="entry name" value="BINDING-PROTEIN-DEPENDENT TRANSPORT SYSTEMS INNER MEMBRANE COMPONENT"/>
    <property type="match status" value="1"/>
</dbReference>
<feature type="domain" description="ABC transmembrane type-1" evidence="8">
    <location>
        <begin position="103"/>
        <end position="305"/>
    </location>
</feature>
<dbReference type="Proteomes" id="UP000289841">
    <property type="component" value="Chromosome"/>
</dbReference>
<dbReference type="KEGG" id="aaxa:NCTC10138_01612"/>
<keyword evidence="2 7" id="KW-0813">Transport</keyword>
<evidence type="ECO:0000313" key="9">
    <source>
        <dbReference type="EMBL" id="VEU81214.1"/>
    </source>
</evidence>
<evidence type="ECO:0000256" key="4">
    <source>
        <dbReference type="ARBA" id="ARBA00022692"/>
    </source>
</evidence>
<proteinExistence type="inferred from homology"/>
<feature type="transmembrane region" description="Helical" evidence="7">
    <location>
        <begin position="283"/>
        <end position="309"/>
    </location>
</feature>
<organism evidence="9 10">
    <name type="scientific">Haploplasma axanthum</name>
    <name type="common">Acholeplasma axanthum</name>
    <dbReference type="NCBI Taxonomy" id="29552"/>
    <lineage>
        <taxon>Bacteria</taxon>
        <taxon>Bacillati</taxon>
        <taxon>Mycoplasmatota</taxon>
        <taxon>Mollicutes</taxon>
        <taxon>Acholeplasmatales</taxon>
        <taxon>Acholeplasmataceae</taxon>
        <taxon>Haploplasma</taxon>
    </lineage>
</organism>
<evidence type="ECO:0000256" key="7">
    <source>
        <dbReference type="RuleBase" id="RU363032"/>
    </source>
</evidence>
<dbReference type="EMBL" id="LR215048">
    <property type="protein sequence ID" value="VEU81214.1"/>
    <property type="molecule type" value="Genomic_DNA"/>
</dbReference>
<feature type="transmembrane region" description="Helical" evidence="7">
    <location>
        <begin position="41"/>
        <end position="61"/>
    </location>
</feature>
<keyword evidence="4 7" id="KW-0812">Transmembrane</keyword>
<dbReference type="PANTHER" id="PTHR43227">
    <property type="entry name" value="BLL4140 PROTEIN"/>
    <property type="match status" value="1"/>
</dbReference>
<dbReference type="PROSITE" id="PS50928">
    <property type="entry name" value="ABC_TM1"/>
    <property type="match status" value="1"/>
</dbReference>
<dbReference type="SUPFAM" id="SSF161098">
    <property type="entry name" value="MetI-like"/>
    <property type="match status" value="1"/>
</dbReference>
<name>A0A449BFJ3_HAPAX</name>
<keyword evidence="5 7" id="KW-1133">Transmembrane helix</keyword>
<protein>
    <submittedName>
        <fullName evidence="9">Inner membrane ABC transporter permease protein ycjO</fullName>
    </submittedName>
</protein>
<evidence type="ECO:0000313" key="10">
    <source>
        <dbReference type="Proteomes" id="UP000289841"/>
    </source>
</evidence>
<dbReference type="CDD" id="cd06261">
    <property type="entry name" value="TM_PBP2"/>
    <property type="match status" value="1"/>
</dbReference>
<dbReference type="InterPro" id="IPR050809">
    <property type="entry name" value="UgpAE/MalFG_permease"/>
</dbReference>
<evidence type="ECO:0000256" key="6">
    <source>
        <dbReference type="ARBA" id="ARBA00023136"/>
    </source>
</evidence>
<dbReference type="InterPro" id="IPR000515">
    <property type="entry name" value="MetI-like"/>
</dbReference>
<gene>
    <name evidence="9" type="primary">ycjO_6</name>
    <name evidence="9" type="ORF">NCTC10138_01612</name>
</gene>
<reference evidence="9 10" key="1">
    <citation type="submission" date="2019-01" db="EMBL/GenBank/DDBJ databases">
        <authorList>
            <consortium name="Pathogen Informatics"/>
        </authorList>
    </citation>
    <scope>NUCLEOTIDE SEQUENCE [LARGE SCALE GENOMIC DNA]</scope>
    <source>
        <strain evidence="9 10">NCTC10138</strain>
    </source>
</reference>
<evidence type="ECO:0000256" key="3">
    <source>
        <dbReference type="ARBA" id="ARBA00022475"/>
    </source>
</evidence>
<dbReference type="GO" id="GO:0055085">
    <property type="term" value="P:transmembrane transport"/>
    <property type="evidence" value="ECO:0007669"/>
    <property type="project" value="InterPro"/>
</dbReference>
<feature type="transmembrane region" description="Helical" evidence="7">
    <location>
        <begin position="244"/>
        <end position="263"/>
    </location>
</feature>
<evidence type="ECO:0000256" key="1">
    <source>
        <dbReference type="ARBA" id="ARBA00004651"/>
    </source>
</evidence>
<feature type="transmembrane region" description="Helical" evidence="7">
    <location>
        <begin position="189"/>
        <end position="212"/>
    </location>
</feature>
<feature type="transmembrane region" description="Helical" evidence="7">
    <location>
        <begin position="106"/>
        <end position="128"/>
    </location>
</feature>
<evidence type="ECO:0000259" key="8">
    <source>
        <dbReference type="PROSITE" id="PS50928"/>
    </source>
</evidence>
<dbReference type="Pfam" id="PF00528">
    <property type="entry name" value="BPD_transp_1"/>
    <property type="match status" value="1"/>
</dbReference>
<accession>A0A449BFJ3</accession>
<dbReference type="InterPro" id="IPR035906">
    <property type="entry name" value="MetI-like_sf"/>
</dbReference>
<keyword evidence="10" id="KW-1185">Reference proteome</keyword>
<keyword evidence="3" id="KW-1003">Cell membrane</keyword>
<evidence type="ECO:0000256" key="2">
    <source>
        <dbReference type="ARBA" id="ARBA00022448"/>
    </source>
</evidence>
<dbReference type="AlphaFoldDB" id="A0A449BFJ3"/>
<dbReference type="GO" id="GO:0005886">
    <property type="term" value="C:plasma membrane"/>
    <property type="evidence" value="ECO:0007669"/>
    <property type="project" value="UniProtKB-SubCell"/>
</dbReference>
<keyword evidence="6 7" id="KW-0472">Membrane</keyword>
<sequence>MKKIKRFLTNNWLIKVNKNDIVFFNKFKYLLTNKRRNAFQGYMFVGVWIIGFLLFAAYPLISSLIYSFEKVSITGSDGIVTNFIGFSNYVRIFTQDLEFLRHLQEFFLELILYVPVILIISMIIAMMLNQKIKLRGFFRSIYFLPVVIASGPVINELLSQGAGSIPLIEEIGLTEAISSILPAFLSKPIASLFTQMIMILWFSGVQIVLFLAGLQKVGNEIYEAADIDGASSWEKFWKITLPSLKSIIFVSAIYTVVMLATFSNNQIVKYIQSSGVMFNTDKGFGYSSALAWIYFIMIIIVLGFIAFLLRGKKDEKVVKKRGGKKWK</sequence>
<comment type="similarity">
    <text evidence="7">Belongs to the binding-protein-dependent transport system permease family.</text>
</comment>
<comment type="subcellular location">
    <subcellularLocation>
        <location evidence="1 7">Cell membrane</location>
        <topology evidence="1 7">Multi-pass membrane protein</topology>
    </subcellularLocation>
</comment>
<dbReference type="STRING" id="1278311.GCA_000428705_00587"/>
<evidence type="ECO:0000256" key="5">
    <source>
        <dbReference type="ARBA" id="ARBA00022989"/>
    </source>
</evidence>